<protein>
    <recommendedName>
        <fullName evidence="1">VAN3-binding protein-like auxin canalisation domain-containing protein</fullName>
    </recommendedName>
</protein>
<name>A0A8X7V822_BRACI</name>
<dbReference type="OrthoDB" id="1748449at2759"/>
<dbReference type="Proteomes" id="UP000886595">
    <property type="component" value="Unassembled WGS sequence"/>
</dbReference>
<reference evidence="2 3" key="1">
    <citation type="submission" date="2020-02" db="EMBL/GenBank/DDBJ databases">
        <authorList>
            <person name="Ma Q."/>
            <person name="Huang Y."/>
            <person name="Song X."/>
            <person name="Pei D."/>
        </authorList>
    </citation>
    <scope>NUCLEOTIDE SEQUENCE [LARGE SCALE GENOMIC DNA]</scope>
    <source>
        <strain evidence="2">Sxm20200214</strain>
        <tissue evidence="2">Leaf</tissue>
    </source>
</reference>
<evidence type="ECO:0000259" key="1">
    <source>
        <dbReference type="Pfam" id="PF05703"/>
    </source>
</evidence>
<evidence type="ECO:0000313" key="3">
    <source>
        <dbReference type="Proteomes" id="UP000886595"/>
    </source>
</evidence>
<dbReference type="EMBL" id="JAAMPC010000006">
    <property type="protein sequence ID" value="KAG2306825.1"/>
    <property type="molecule type" value="Genomic_DNA"/>
</dbReference>
<keyword evidence="3" id="KW-1185">Reference proteome</keyword>
<comment type="caution">
    <text evidence="2">The sequence shown here is derived from an EMBL/GenBank/DDBJ whole genome shotgun (WGS) entry which is preliminary data.</text>
</comment>
<proteinExistence type="predicted"/>
<accession>A0A8X7V822</accession>
<dbReference type="Pfam" id="PF05703">
    <property type="entry name" value="Auxin_canalis"/>
    <property type="match status" value="1"/>
</dbReference>
<feature type="domain" description="VAN3-binding protein-like auxin canalisation" evidence="1">
    <location>
        <begin position="36"/>
        <end position="84"/>
    </location>
</feature>
<gene>
    <name evidence="2" type="ORF">Bca52824_026573</name>
</gene>
<organism evidence="2 3">
    <name type="scientific">Brassica carinata</name>
    <name type="common">Ethiopian mustard</name>
    <name type="synonym">Abyssinian cabbage</name>
    <dbReference type="NCBI Taxonomy" id="52824"/>
    <lineage>
        <taxon>Eukaryota</taxon>
        <taxon>Viridiplantae</taxon>
        <taxon>Streptophyta</taxon>
        <taxon>Embryophyta</taxon>
        <taxon>Tracheophyta</taxon>
        <taxon>Spermatophyta</taxon>
        <taxon>Magnoliopsida</taxon>
        <taxon>eudicotyledons</taxon>
        <taxon>Gunneridae</taxon>
        <taxon>Pentapetalae</taxon>
        <taxon>rosids</taxon>
        <taxon>malvids</taxon>
        <taxon>Brassicales</taxon>
        <taxon>Brassicaceae</taxon>
        <taxon>Brassiceae</taxon>
        <taxon>Brassica</taxon>
    </lineage>
</organism>
<dbReference type="InterPro" id="IPR008546">
    <property type="entry name" value="VAN3-bd-like_auxin_canal"/>
</dbReference>
<evidence type="ECO:0000313" key="2">
    <source>
        <dbReference type="EMBL" id="KAG2306825.1"/>
    </source>
</evidence>
<dbReference type="AlphaFoldDB" id="A0A8X7V822"/>
<sequence length="94" mass="10469">MNKPKIKESMTNQQIHFSNNMWLHLLLLSQPPPPRSSVSGKDEQMAKTDMAVASTATLAVAQRMEAAEVIRSERENLASVFRTAPSMFVLPEIS</sequence>